<dbReference type="SMART" id="SM00316">
    <property type="entry name" value="S1"/>
    <property type="match status" value="3"/>
</dbReference>
<dbReference type="SUPFAM" id="SSF50249">
    <property type="entry name" value="Nucleic acid-binding proteins"/>
    <property type="match status" value="3"/>
</dbReference>
<feature type="domain" description="S1 motif" evidence="4">
    <location>
        <begin position="10"/>
        <end position="78"/>
    </location>
</feature>
<protein>
    <recommendedName>
        <fullName evidence="4">S1 motif domain-containing protein</fullName>
    </recommendedName>
</protein>
<dbReference type="GO" id="GO:0003729">
    <property type="term" value="F:mRNA binding"/>
    <property type="evidence" value="ECO:0007669"/>
    <property type="project" value="TreeGrafter"/>
</dbReference>
<dbReference type="PRINTS" id="PR00681">
    <property type="entry name" value="RIBOSOMALS1"/>
</dbReference>
<dbReference type="InterPro" id="IPR003029">
    <property type="entry name" value="S1_domain"/>
</dbReference>
<feature type="non-terminal residue" evidence="5">
    <location>
        <position position="265"/>
    </location>
</feature>
<feature type="domain" description="S1 motif" evidence="4">
    <location>
        <begin position="95"/>
        <end position="165"/>
    </location>
</feature>
<dbReference type="FunFam" id="2.40.50.140:FF:000103">
    <property type="entry name" value="protein RRP5 homolog"/>
    <property type="match status" value="2"/>
</dbReference>
<evidence type="ECO:0000256" key="3">
    <source>
        <dbReference type="ARBA" id="ARBA00023274"/>
    </source>
</evidence>
<dbReference type="PROSITE" id="PS50126">
    <property type="entry name" value="S1"/>
    <property type="match status" value="3"/>
</dbReference>
<keyword evidence="2" id="KW-0689">Ribosomal protein</keyword>
<evidence type="ECO:0000313" key="5">
    <source>
        <dbReference type="EMBL" id="GAG12432.1"/>
    </source>
</evidence>
<dbReference type="InterPro" id="IPR012340">
    <property type="entry name" value="NA-bd_OB-fold"/>
</dbReference>
<comment type="caution">
    <text evidence="5">The sequence shown here is derived from an EMBL/GenBank/DDBJ whole genome shotgun (WGS) entry which is preliminary data.</text>
</comment>
<gene>
    <name evidence="5" type="ORF">S01H1_43189</name>
</gene>
<dbReference type="EMBL" id="BARS01027497">
    <property type="protein sequence ID" value="GAG12432.1"/>
    <property type="molecule type" value="Genomic_DNA"/>
</dbReference>
<dbReference type="GO" id="GO:0022627">
    <property type="term" value="C:cytosolic small ribosomal subunit"/>
    <property type="evidence" value="ECO:0007669"/>
    <property type="project" value="TreeGrafter"/>
</dbReference>
<dbReference type="GO" id="GO:0006412">
    <property type="term" value="P:translation"/>
    <property type="evidence" value="ECO:0007669"/>
    <property type="project" value="TreeGrafter"/>
</dbReference>
<organism evidence="5">
    <name type="scientific">marine sediment metagenome</name>
    <dbReference type="NCBI Taxonomy" id="412755"/>
    <lineage>
        <taxon>unclassified sequences</taxon>
        <taxon>metagenomes</taxon>
        <taxon>ecological metagenomes</taxon>
    </lineage>
</organism>
<reference evidence="5" key="1">
    <citation type="journal article" date="2014" name="Front. Microbiol.">
        <title>High frequency of phylogenetically diverse reductive dehalogenase-homologous genes in deep subseafloor sedimentary metagenomes.</title>
        <authorList>
            <person name="Kawai M."/>
            <person name="Futagami T."/>
            <person name="Toyoda A."/>
            <person name="Takaki Y."/>
            <person name="Nishi S."/>
            <person name="Hori S."/>
            <person name="Arai W."/>
            <person name="Tsubouchi T."/>
            <person name="Morono Y."/>
            <person name="Uchiyama I."/>
            <person name="Ito T."/>
            <person name="Fujiyama A."/>
            <person name="Inagaki F."/>
            <person name="Takami H."/>
        </authorList>
    </citation>
    <scope>NUCLEOTIDE SEQUENCE</scope>
    <source>
        <strain evidence="5">Expedition CK06-06</strain>
    </source>
</reference>
<dbReference type="PANTHER" id="PTHR10724">
    <property type="entry name" value="30S RIBOSOMAL PROTEIN S1"/>
    <property type="match status" value="1"/>
</dbReference>
<keyword evidence="3" id="KW-0687">Ribonucleoprotein</keyword>
<dbReference type="Pfam" id="PF00575">
    <property type="entry name" value="S1"/>
    <property type="match status" value="3"/>
</dbReference>
<comment type="similarity">
    <text evidence="1">Belongs to the bacterial ribosomal protein bS1 family.</text>
</comment>
<dbReference type="CDD" id="cd05688">
    <property type="entry name" value="S1_RPS1_repeat_ec3"/>
    <property type="match status" value="1"/>
</dbReference>
<name>X0VMM4_9ZZZZ</name>
<evidence type="ECO:0000256" key="2">
    <source>
        <dbReference type="ARBA" id="ARBA00022980"/>
    </source>
</evidence>
<evidence type="ECO:0000256" key="1">
    <source>
        <dbReference type="ARBA" id="ARBA00006767"/>
    </source>
</evidence>
<dbReference type="FunFam" id="2.40.50.140:FF:000051">
    <property type="entry name" value="RNA-binding transcriptional accessory protein"/>
    <property type="match status" value="1"/>
</dbReference>
<proteinExistence type="inferred from homology"/>
<feature type="domain" description="S1 motif" evidence="4">
    <location>
        <begin position="182"/>
        <end position="251"/>
    </location>
</feature>
<accession>X0VMM4</accession>
<dbReference type="PANTHER" id="PTHR10724:SF7">
    <property type="entry name" value="SMALL RIBOSOMAL SUBUNIT PROTEIN BS1C"/>
    <property type="match status" value="1"/>
</dbReference>
<dbReference type="AlphaFoldDB" id="X0VMM4"/>
<dbReference type="InterPro" id="IPR035104">
    <property type="entry name" value="Ribosomal_protein_S1-like"/>
</dbReference>
<dbReference type="InterPro" id="IPR050437">
    <property type="entry name" value="Ribos_protein_bS1-like"/>
</dbReference>
<evidence type="ECO:0000259" key="4">
    <source>
        <dbReference type="PROSITE" id="PS50126"/>
    </source>
</evidence>
<feature type="non-terminal residue" evidence="5">
    <location>
        <position position="1"/>
    </location>
</feature>
<dbReference type="GO" id="GO:0003735">
    <property type="term" value="F:structural constituent of ribosome"/>
    <property type="evidence" value="ECO:0007669"/>
    <property type="project" value="TreeGrafter"/>
</dbReference>
<sequence>QELRYSLEEGQVRRGVVRRITDFGAFVDLGGVDGLLHISDISYARVQHPSKVVKVGDEVEVQVLKIDLVKDRISLGMKQLEPDPWELASANYRVGDTVDGRVVKLMVFGAFIELEPGVEGLIPISEMSWSQRVRHPRDVLNEGDAVRTAVLTVDAERRRISLSLKALGEDPWNGAAERYVPESIVSGLVTRLMKFGVFVQLEEGIEGLLHISEMSDGHVTRVSEVVEVGQVIKVRIRSVDLEQRRIALSLRATSESKPGEDESAA</sequence>
<dbReference type="Gene3D" id="2.40.50.140">
    <property type="entry name" value="Nucleic acid-binding proteins"/>
    <property type="match status" value="3"/>
</dbReference>